<comment type="caution">
    <text evidence="2">The sequence shown here is derived from an EMBL/GenBank/DDBJ whole genome shotgun (WGS) entry which is preliminary data.</text>
</comment>
<dbReference type="InterPro" id="IPR012347">
    <property type="entry name" value="Ferritin-like"/>
</dbReference>
<accession>A0A4R6EDV4</accession>
<evidence type="ECO:0000256" key="1">
    <source>
        <dbReference type="SAM" id="MobiDB-lite"/>
    </source>
</evidence>
<name>A0A4R6EDV4_9RHOO</name>
<protein>
    <recommendedName>
        <fullName evidence="4">Ferritin-like metal-binding protein YciE</fullName>
    </recommendedName>
</protein>
<gene>
    <name evidence="2" type="ORF">C7389_103272</name>
</gene>
<evidence type="ECO:0000313" key="2">
    <source>
        <dbReference type="EMBL" id="TDN55934.1"/>
    </source>
</evidence>
<sequence>MNAADTPVSRFVRRRPRSGAAGFNRTGAQTSPLALRSMQSYADEQVALPTPIADSAAGKGIAAMRLAYVRDAGEVGSVPMPGAITGAFALCATRLAGGAAELLVDKLGERLAWERSSVRLYQALIDKATALAASTALPLEVEELRQLRDEALEHMHIATSALDSLGADSSALTPSAAISALVTHGITQVLTDPRTTLHQCLEAILTVELADEASWELLMRLAEAAGQDELLFHFHRAFRHEHTHVRKLKRWRDELVLGAPDH</sequence>
<keyword evidence="3" id="KW-1185">Reference proteome</keyword>
<reference evidence="2 3" key="1">
    <citation type="submission" date="2019-03" db="EMBL/GenBank/DDBJ databases">
        <title>Genomic Encyclopedia of Type Strains, Phase IV (KMG-IV): sequencing the most valuable type-strain genomes for metagenomic binning, comparative biology and taxonomic classification.</title>
        <authorList>
            <person name="Goeker M."/>
        </authorList>
    </citation>
    <scope>NUCLEOTIDE SEQUENCE [LARGE SCALE GENOMIC DNA]</scope>
    <source>
        <strain evidence="2 3">DSM 12121</strain>
    </source>
</reference>
<dbReference type="RefSeq" id="WP_246034645.1">
    <property type="nucleotide sequence ID" value="NZ_SNVV01000003.1"/>
</dbReference>
<dbReference type="InterPro" id="IPR009078">
    <property type="entry name" value="Ferritin-like_SF"/>
</dbReference>
<dbReference type="AlphaFoldDB" id="A0A4R6EDV4"/>
<evidence type="ECO:0000313" key="3">
    <source>
        <dbReference type="Proteomes" id="UP000295129"/>
    </source>
</evidence>
<dbReference type="EMBL" id="SNVV01000003">
    <property type="protein sequence ID" value="TDN55934.1"/>
    <property type="molecule type" value="Genomic_DNA"/>
</dbReference>
<dbReference type="Gene3D" id="1.20.1260.10">
    <property type="match status" value="1"/>
</dbReference>
<dbReference type="SUPFAM" id="SSF47240">
    <property type="entry name" value="Ferritin-like"/>
    <property type="match status" value="1"/>
</dbReference>
<proteinExistence type="predicted"/>
<organism evidence="2 3">
    <name type="scientific">Azoarcus indigens</name>
    <dbReference type="NCBI Taxonomy" id="29545"/>
    <lineage>
        <taxon>Bacteria</taxon>
        <taxon>Pseudomonadati</taxon>
        <taxon>Pseudomonadota</taxon>
        <taxon>Betaproteobacteria</taxon>
        <taxon>Rhodocyclales</taxon>
        <taxon>Zoogloeaceae</taxon>
        <taxon>Azoarcus</taxon>
    </lineage>
</organism>
<feature type="region of interest" description="Disordered" evidence="1">
    <location>
        <begin position="1"/>
        <end position="27"/>
    </location>
</feature>
<dbReference type="Proteomes" id="UP000295129">
    <property type="component" value="Unassembled WGS sequence"/>
</dbReference>
<evidence type="ECO:0008006" key="4">
    <source>
        <dbReference type="Google" id="ProtNLM"/>
    </source>
</evidence>